<evidence type="ECO:0000313" key="9">
    <source>
        <dbReference type="Proteomes" id="UP000198802"/>
    </source>
</evidence>
<protein>
    <recommendedName>
        <fullName evidence="7">DUF1232 domain-containing protein</fullName>
    </recommendedName>
</protein>
<feature type="transmembrane region" description="Helical" evidence="6">
    <location>
        <begin position="61"/>
        <end position="82"/>
    </location>
</feature>
<name>A0A0S4QGA4_9ACTN</name>
<evidence type="ECO:0000313" key="8">
    <source>
        <dbReference type="EMBL" id="CUU53768.1"/>
    </source>
</evidence>
<accession>A0A0S4QGA4</accession>
<feature type="region of interest" description="Disordered" evidence="5">
    <location>
        <begin position="91"/>
        <end position="136"/>
    </location>
</feature>
<feature type="transmembrane region" description="Helical" evidence="6">
    <location>
        <begin position="38"/>
        <end position="55"/>
    </location>
</feature>
<feature type="transmembrane region" description="Helical" evidence="6">
    <location>
        <begin position="6"/>
        <end position="31"/>
    </location>
</feature>
<dbReference type="RefSeq" id="WP_091270666.1">
    <property type="nucleotide sequence ID" value="NZ_FAOZ01000001.1"/>
</dbReference>
<dbReference type="Pfam" id="PF06803">
    <property type="entry name" value="DUF1232"/>
    <property type="match status" value="1"/>
</dbReference>
<evidence type="ECO:0000256" key="6">
    <source>
        <dbReference type="SAM" id="Phobius"/>
    </source>
</evidence>
<gene>
    <name evidence="8" type="ORF">Ga0074812_101266</name>
</gene>
<dbReference type="GO" id="GO:0012505">
    <property type="term" value="C:endomembrane system"/>
    <property type="evidence" value="ECO:0007669"/>
    <property type="project" value="UniProtKB-SubCell"/>
</dbReference>
<keyword evidence="9" id="KW-1185">Reference proteome</keyword>
<evidence type="ECO:0000256" key="4">
    <source>
        <dbReference type="ARBA" id="ARBA00023136"/>
    </source>
</evidence>
<evidence type="ECO:0000256" key="3">
    <source>
        <dbReference type="ARBA" id="ARBA00022989"/>
    </source>
</evidence>
<evidence type="ECO:0000256" key="1">
    <source>
        <dbReference type="ARBA" id="ARBA00004127"/>
    </source>
</evidence>
<dbReference type="AlphaFoldDB" id="A0A0S4QGA4"/>
<keyword evidence="4 6" id="KW-0472">Membrane</keyword>
<evidence type="ECO:0000259" key="7">
    <source>
        <dbReference type="Pfam" id="PF06803"/>
    </source>
</evidence>
<comment type="subcellular location">
    <subcellularLocation>
        <location evidence="1">Endomembrane system</location>
        <topology evidence="1">Multi-pass membrane protein</topology>
    </subcellularLocation>
</comment>
<keyword evidence="3 6" id="KW-1133">Transmembrane helix</keyword>
<proteinExistence type="predicted"/>
<evidence type="ECO:0000256" key="2">
    <source>
        <dbReference type="ARBA" id="ARBA00022692"/>
    </source>
</evidence>
<dbReference type="EMBL" id="FAOZ01000001">
    <property type="protein sequence ID" value="CUU53768.1"/>
    <property type="molecule type" value="Genomic_DNA"/>
</dbReference>
<evidence type="ECO:0000256" key="5">
    <source>
        <dbReference type="SAM" id="MobiDB-lite"/>
    </source>
</evidence>
<feature type="domain" description="DUF1232" evidence="7">
    <location>
        <begin position="41"/>
        <end position="76"/>
    </location>
</feature>
<reference evidence="9" key="1">
    <citation type="submission" date="2015-11" db="EMBL/GenBank/DDBJ databases">
        <authorList>
            <person name="Varghese N."/>
        </authorList>
    </citation>
    <scope>NUCLEOTIDE SEQUENCE [LARGE SCALE GENOMIC DNA]</scope>
    <source>
        <strain evidence="9">DSM 45899</strain>
    </source>
</reference>
<sequence>MSDDLGTALVVILGVIAVVGVLLAGGAWYLLRRYRLPLHAVATTIASLLYVISPVDAVPEVPLGPVGLVDDLTVIIAAALYLRRLVGARSTAARNTAARSTAVGSAQKASGGHPGRTPTSAPTPIPTQDQIRERRT</sequence>
<dbReference type="Proteomes" id="UP000198802">
    <property type="component" value="Unassembled WGS sequence"/>
</dbReference>
<organism evidence="8 9">
    <name type="scientific">Parafrankia irregularis</name>
    <dbReference type="NCBI Taxonomy" id="795642"/>
    <lineage>
        <taxon>Bacteria</taxon>
        <taxon>Bacillati</taxon>
        <taxon>Actinomycetota</taxon>
        <taxon>Actinomycetes</taxon>
        <taxon>Frankiales</taxon>
        <taxon>Frankiaceae</taxon>
        <taxon>Parafrankia</taxon>
    </lineage>
</organism>
<feature type="compositionally biased region" description="Polar residues" evidence="5">
    <location>
        <begin position="117"/>
        <end position="129"/>
    </location>
</feature>
<feature type="compositionally biased region" description="Low complexity" evidence="5">
    <location>
        <begin position="91"/>
        <end position="102"/>
    </location>
</feature>
<keyword evidence="2 6" id="KW-0812">Transmembrane</keyword>
<dbReference type="InterPro" id="IPR010652">
    <property type="entry name" value="DUF1232"/>
</dbReference>